<name>R9A3I9_9LEPT</name>
<evidence type="ECO:0000313" key="1">
    <source>
        <dbReference type="EMBL" id="EOQ94790.1"/>
    </source>
</evidence>
<dbReference type="EMBL" id="AOGZ02000020">
    <property type="protein sequence ID" value="EOQ94790.1"/>
    <property type="molecule type" value="Genomic_DNA"/>
</dbReference>
<evidence type="ECO:0000313" key="2">
    <source>
        <dbReference type="Proteomes" id="UP000013984"/>
    </source>
</evidence>
<sequence length="370" mass="43228">MNLELVIKTIDLIDKEIEFVPLTNGIDLLTSYRKYYLSRVASSLIPSAISFLKLAYSRKITFKQIKEIQNKSNFLTLSEKESEYIQILVLLRISMEYYSELALIENTDDIETACKNKTWHEFMKERENIRKNIRSFYDIESPSFEKYSNDGKLKFTNLSSFAYNKSIAVRFKNLFNDSNLITRRLLGIDYYNLYSFLSKKVHYDQRNNLGEGAPPELYYFWFYNFFVRASNILLTLNESPGEKISFLENEINKLNVDLIEGTIALKIGSAVKTEFGLGHVLEIFENKPGLFHIKISYDYSRFVNLGFIDIIPAPLVSLFTEESLDKIQAEFTNTKKFKTFNTLFADLQKSTFDDLIRKLFYIPTQNCYGK</sequence>
<dbReference type="Proteomes" id="UP000013984">
    <property type="component" value="Unassembled WGS sequence"/>
</dbReference>
<protein>
    <submittedName>
        <fullName evidence="1">Uncharacterized protein</fullName>
    </submittedName>
</protein>
<organism evidence="1 2">
    <name type="scientific">Leptospira wolbachii serovar Codice str. CDC</name>
    <dbReference type="NCBI Taxonomy" id="1218599"/>
    <lineage>
        <taxon>Bacteria</taxon>
        <taxon>Pseudomonadati</taxon>
        <taxon>Spirochaetota</taxon>
        <taxon>Spirochaetia</taxon>
        <taxon>Leptospirales</taxon>
        <taxon>Leptospiraceae</taxon>
        <taxon>Leptospira</taxon>
    </lineage>
</organism>
<gene>
    <name evidence="1" type="ORF">LEP1GSC195_1381</name>
</gene>
<reference evidence="1" key="1">
    <citation type="submission" date="2013-04" db="EMBL/GenBank/DDBJ databases">
        <authorList>
            <person name="Harkins D.M."/>
            <person name="Durkin A.S."/>
            <person name="Brinkac L.M."/>
            <person name="Haft D.H."/>
            <person name="Selengut J.D."/>
            <person name="Sanka R."/>
            <person name="DePew J."/>
            <person name="Purushe J."/>
            <person name="Galloway R.L."/>
            <person name="Vinetz J.M."/>
            <person name="Sutton G.G."/>
            <person name="Nierman W.C."/>
            <person name="Fouts D.E."/>
        </authorList>
    </citation>
    <scope>NUCLEOTIDE SEQUENCE [LARGE SCALE GENOMIC DNA]</scope>
    <source>
        <strain evidence="1">CDC</strain>
    </source>
</reference>
<dbReference type="RefSeq" id="WP_015683100.1">
    <property type="nucleotide sequence ID" value="NZ_AOGZ02000020.1"/>
</dbReference>
<dbReference type="OrthoDB" id="320699at2"/>
<accession>R9A3I9</accession>
<keyword evidence="2" id="KW-1185">Reference proteome</keyword>
<comment type="caution">
    <text evidence="1">The sequence shown here is derived from an EMBL/GenBank/DDBJ whole genome shotgun (WGS) entry which is preliminary data.</text>
</comment>
<proteinExistence type="predicted"/>
<dbReference type="AlphaFoldDB" id="R9A3I9"/>